<dbReference type="GO" id="GO:0009279">
    <property type="term" value="C:cell outer membrane"/>
    <property type="evidence" value="ECO:0007669"/>
    <property type="project" value="UniProtKB-SubCell"/>
</dbReference>
<evidence type="ECO:0000256" key="4">
    <source>
        <dbReference type="ARBA" id="ARBA00022692"/>
    </source>
</evidence>
<dbReference type="InterPro" id="IPR037066">
    <property type="entry name" value="Plug_dom_sf"/>
</dbReference>
<evidence type="ECO:0000259" key="11">
    <source>
        <dbReference type="Pfam" id="PF07715"/>
    </source>
</evidence>
<evidence type="ECO:0000256" key="8">
    <source>
        <dbReference type="PROSITE-ProRule" id="PRU01360"/>
    </source>
</evidence>
<dbReference type="NCBIfam" id="TIGR04057">
    <property type="entry name" value="SusC_RagA_signa"/>
    <property type="match status" value="1"/>
</dbReference>
<dbReference type="Proteomes" id="UP000184164">
    <property type="component" value="Unassembled WGS sequence"/>
</dbReference>
<dbReference type="EMBL" id="FQUM01000005">
    <property type="protein sequence ID" value="SHF46846.1"/>
    <property type="molecule type" value="Genomic_DNA"/>
</dbReference>
<evidence type="ECO:0000256" key="6">
    <source>
        <dbReference type="ARBA" id="ARBA00023136"/>
    </source>
</evidence>
<organism evidence="12 13">
    <name type="scientific">Mariniphaga anaerophila</name>
    <dbReference type="NCBI Taxonomy" id="1484053"/>
    <lineage>
        <taxon>Bacteria</taxon>
        <taxon>Pseudomonadati</taxon>
        <taxon>Bacteroidota</taxon>
        <taxon>Bacteroidia</taxon>
        <taxon>Marinilabiliales</taxon>
        <taxon>Prolixibacteraceae</taxon>
        <taxon>Mariniphaga</taxon>
    </lineage>
</organism>
<dbReference type="InterPro" id="IPR023997">
    <property type="entry name" value="TonB-dep_OMP_SusC/RagA_CS"/>
</dbReference>
<dbReference type="InterPro" id="IPR008969">
    <property type="entry name" value="CarboxyPept-like_regulatory"/>
</dbReference>
<keyword evidence="2 8" id="KW-0813">Transport</keyword>
<dbReference type="Pfam" id="PF13715">
    <property type="entry name" value="CarbopepD_reg_2"/>
    <property type="match status" value="1"/>
</dbReference>
<dbReference type="PROSITE" id="PS52016">
    <property type="entry name" value="TONB_DEPENDENT_REC_3"/>
    <property type="match status" value="1"/>
</dbReference>
<keyword evidence="7 8" id="KW-0998">Cell outer membrane</keyword>
<dbReference type="AlphaFoldDB" id="A0A1M5BWQ1"/>
<dbReference type="SUPFAM" id="SSF49464">
    <property type="entry name" value="Carboxypeptidase regulatory domain-like"/>
    <property type="match status" value="1"/>
</dbReference>
<dbReference type="InterPro" id="IPR012910">
    <property type="entry name" value="Plug_dom"/>
</dbReference>
<protein>
    <submittedName>
        <fullName evidence="12">TonB-linked outer membrane protein, SusC/RagA family</fullName>
    </submittedName>
</protein>
<dbReference type="STRING" id="1484053.SAMN05444274_105337"/>
<keyword evidence="5 9" id="KW-0798">TonB box</keyword>
<dbReference type="Gene3D" id="2.60.40.1120">
    <property type="entry name" value="Carboxypeptidase-like, regulatory domain"/>
    <property type="match status" value="1"/>
</dbReference>
<sequence>MANSDKTNQALRWKNPFRYAGILILMQLCFAFTVFSQNITVKGKVIDAASGEELPGVNVVVKGTTTGTVTMADGTYQLEVPANDAVLLFSFIGFKLYEVPVNGNTTINVALEMETTELDEVVAIGYGTVKKRDLTGSVASVNAKQIAAIPVSTAAEAMQGKMAGVQIVSTEGSPDAEIMIRVRGGGSITQSNAPLYIVDGFPVNSINDISPNDIASIDVLKDASSTAIYGARGANGVIIVTTKSGELGKMTANYNGYYGVKQIAKTLDVLGASDYALWQYELALLRSDWTSPDPEEYSRYLGNWQDIDMYQASPGNDWLGITFGNVGETQNHNFSLTGGTEKMKYAFSFNHYDEKSIMYGSDYVRDNFSLKLTNNPNDKVQLDFSVRWSDTEISGSGVNEGGDEKGSSTEGRLRNAMIYSPIPLSGGVTTNDDDTDAAANLYDPITSIKDNDRNRVQQRLNLNGAFNWELVNNMKFRSEVGLDNYTSKDSRFYGLTTYFVKNNTDPLGQPAIIFTNRIRESFRNTNTLQYNFKSLLPESHNMNLLVGQEMLVTKNEALVSEVYGLDKSFDLASAMALNIGTNKQVKNSYSADDKLLSFFGRWNYDYANKYLLSATMRADGSSKFAKGNRWGYFPSASAAWVVSEESFMESSSNWLHFLKFRASYGTAGNNNIPSNQMVQIFESRQTTWVSILDNYWAPSKSMANPDLKWETTVTRNLGLDLAFLGGRLNVTSELYRNTTKDLLIQFLTSGTGYDNQYRNLGKTRNQGVEFSANWIAVEQKKWGLSFNFNIGFNKNKILELGRDNFYDASGWAGSGAGGVYNDYIVAVGGQVGQMWGYLSDGRYEVSDFEGYDEVAGAWILKEGVVDASAVVGDLRPGKMKLKDIGGADGKDGKVTYGDDLDKTIIGNANPLHTGGFAVNANAYGFDVALNFNWSYGNDVYNANKVDYTMTHKYTMRNMLTTMESGSRWTDLDVATGELVNNPEQLAAMNANTTMWSPYVANYVFSDWAVEDGSFLRLNTVTLGYTLPASTLQKVKIQNIRLYCSAYNVFLWTNYSGFDPEVSTRRKTNLTPGVDFSAYPRSSSVVFGLNLTF</sequence>
<dbReference type="InterPro" id="IPR036942">
    <property type="entry name" value="Beta-barrel_TonB_sf"/>
</dbReference>
<comment type="subcellular location">
    <subcellularLocation>
        <location evidence="1 8">Cell outer membrane</location>
        <topology evidence="1 8">Multi-pass membrane protein</topology>
    </subcellularLocation>
</comment>
<proteinExistence type="inferred from homology"/>
<keyword evidence="13" id="KW-1185">Reference proteome</keyword>
<evidence type="ECO:0000256" key="2">
    <source>
        <dbReference type="ARBA" id="ARBA00022448"/>
    </source>
</evidence>
<gene>
    <name evidence="12" type="ORF">SAMN05444274_105337</name>
</gene>
<accession>A0A1M5BWQ1</accession>
<dbReference type="InterPro" id="IPR023996">
    <property type="entry name" value="TonB-dep_OMP_SusC/RagA"/>
</dbReference>
<evidence type="ECO:0000259" key="10">
    <source>
        <dbReference type="Pfam" id="PF00593"/>
    </source>
</evidence>
<dbReference type="SUPFAM" id="SSF56935">
    <property type="entry name" value="Porins"/>
    <property type="match status" value="1"/>
</dbReference>
<evidence type="ECO:0000313" key="12">
    <source>
        <dbReference type="EMBL" id="SHF46846.1"/>
    </source>
</evidence>
<dbReference type="FunFam" id="2.170.130.10:FF:000008">
    <property type="entry name" value="SusC/RagA family TonB-linked outer membrane protein"/>
    <property type="match status" value="1"/>
</dbReference>
<dbReference type="InterPro" id="IPR000531">
    <property type="entry name" value="Beta-barrel_TonB"/>
</dbReference>
<keyword evidence="6 8" id="KW-0472">Membrane</keyword>
<feature type="domain" description="TonB-dependent receptor plug" evidence="11">
    <location>
        <begin position="130"/>
        <end position="237"/>
    </location>
</feature>
<evidence type="ECO:0000256" key="3">
    <source>
        <dbReference type="ARBA" id="ARBA00022452"/>
    </source>
</evidence>
<comment type="similarity">
    <text evidence="8 9">Belongs to the TonB-dependent receptor family.</text>
</comment>
<evidence type="ECO:0000256" key="7">
    <source>
        <dbReference type="ARBA" id="ARBA00023237"/>
    </source>
</evidence>
<feature type="domain" description="TonB-dependent receptor-like beta-barrel" evidence="10">
    <location>
        <begin position="427"/>
        <end position="857"/>
    </location>
</feature>
<dbReference type="NCBIfam" id="TIGR04056">
    <property type="entry name" value="OMP_RagA_SusC"/>
    <property type="match status" value="1"/>
</dbReference>
<dbReference type="RefSeq" id="WP_083570751.1">
    <property type="nucleotide sequence ID" value="NZ_FQUM01000005.1"/>
</dbReference>
<name>A0A1M5BWQ1_9BACT</name>
<keyword evidence="4 8" id="KW-0812">Transmembrane</keyword>
<evidence type="ECO:0000256" key="1">
    <source>
        <dbReference type="ARBA" id="ARBA00004571"/>
    </source>
</evidence>
<dbReference type="Gene3D" id="2.170.130.10">
    <property type="entry name" value="TonB-dependent receptor, plug domain"/>
    <property type="match status" value="1"/>
</dbReference>
<dbReference type="InterPro" id="IPR039426">
    <property type="entry name" value="TonB-dep_rcpt-like"/>
</dbReference>
<dbReference type="Pfam" id="PF07715">
    <property type="entry name" value="Plug"/>
    <property type="match status" value="1"/>
</dbReference>
<evidence type="ECO:0000256" key="5">
    <source>
        <dbReference type="ARBA" id="ARBA00023077"/>
    </source>
</evidence>
<reference evidence="12 13" key="1">
    <citation type="submission" date="2016-11" db="EMBL/GenBank/DDBJ databases">
        <authorList>
            <person name="Jaros S."/>
            <person name="Januszkiewicz K."/>
            <person name="Wedrychowicz H."/>
        </authorList>
    </citation>
    <scope>NUCLEOTIDE SEQUENCE [LARGE SCALE GENOMIC DNA]</scope>
    <source>
        <strain evidence="12 13">DSM 26910</strain>
    </source>
</reference>
<dbReference type="Gene3D" id="2.40.170.20">
    <property type="entry name" value="TonB-dependent receptor, beta-barrel domain"/>
    <property type="match status" value="1"/>
</dbReference>
<dbReference type="OrthoDB" id="1096961at2"/>
<keyword evidence="3 8" id="KW-1134">Transmembrane beta strand</keyword>
<evidence type="ECO:0000256" key="9">
    <source>
        <dbReference type="RuleBase" id="RU003357"/>
    </source>
</evidence>
<dbReference type="Pfam" id="PF00593">
    <property type="entry name" value="TonB_dep_Rec_b-barrel"/>
    <property type="match status" value="1"/>
</dbReference>
<evidence type="ECO:0000313" key="13">
    <source>
        <dbReference type="Proteomes" id="UP000184164"/>
    </source>
</evidence>